<dbReference type="PANTHER" id="PTHR37341:SF1">
    <property type="entry name" value="PROTEIN INCA1"/>
    <property type="match status" value="1"/>
</dbReference>
<dbReference type="EMBL" id="KB320771">
    <property type="protein sequence ID" value="ELW63659.1"/>
    <property type="molecule type" value="Genomic_DNA"/>
</dbReference>
<dbReference type="AlphaFoldDB" id="L9KMF1"/>
<dbReference type="PANTHER" id="PTHR37341">
    <property type="entry name" value="PROTEIN INCA1"/>
    <property type="match status" value="1"/>
</dbReference>
<feature type="region of interest" description="Disordered" evidence="1">
    <location>
        <begin position="135"/>
        <end position="154"/>
    </location>
</feature>
<proteinExistence type="predicted"/>
<evidence type="ECO:0000313" key="3">
    <source>
        <dbReference type="Proteomes" id="UP000011518"/>
    </source>
</evidence>
<dbReference type="Proteomes" id="UP000011518">
    <property type="component" value="Unassembled WGS sequence"/>
</dbReference>
<dbReference type="GO" id="GO:0005737">
    <property type="term" value="C:cytoplasm"/>
    <property type="evidence" value="ECO:0007669"/>
    <property type="project" value="TreeGrafter"/>
</dbReference>
<evidence type="ECO:0000256" key="1">
    <source>
        <dbReference type="SAM" id="MobiDB-lite"/>
    </source>
</evidence>
<name>L9KMF1_TUPCH</name>
<keyword evidence="3" id="KW-1185">Reference proteome</keyword>
<dbReference type="PRINTS" id="PR02102">
    <property type="entry name" value="PROTEININCA1"/>
</dbReference>
<gene>
    <name evidence="2" type="ORF">TREES_T100004048</name>
</gene>
<accession>L9KMF1</accession>
<dbReference type="STRING" id="246437.L9KMF1"/>
<organism evidence="2 3">
    <name type="scientific">Tupaia chinensis</name>
    <name type="common">Chinese tree shrew</name>
    <name type="synonym">Tupaia belangeri chinensis</name>
    <dbReference type="NCBI Taxonomy" id="246437"/>
    <lineage>
        <taxon>Eukaryota</taxon>
        <taxon>Metazoa</taxon>
        <taxon>Chordata</taxon>
        <taxon>Craniata</taxon>
        <taxon>Vertebrata</taxon>
        <taxon>Euteleostomi</taxon>
        <taxon>Mammalia</taxon>
        <taxon>Eutheria</taxon>
        <taxon>Euarchontoglires</taxon>
        <taxon>Scandentia</taxon>
        <taxon>Tupaiidae</taxon>
        <taxon>Tupaia</taxon>
    </lineage>
</organism>
<protein>
    <submittedName>
        <fullName evidence="2">Protein INCA1</fullName>
    </submittedName>
</protein>
<dbReference type="GO" id="GO:0004861">
    <property type="term" value="F:cyclin-dependent protein serine/threonine kinase inhibitor activity"/>
    <property type="evidence" value="ECO:0007669"/>
    <property type="project" value="TreeGrafter"/>
</dbReference>
<dbReference type="InterPro" id="IPR026238">
    <property type="entry name" value="INCA1"/>
</dbReference>
<sequence>MRKGERDTGMPEDCRLLRNRERCSRVVSRSPPPRLPSQSIRLMPQRYGDVFWENLSQRPRLKKAQWGSSGAASEPLGVDEEGYRFSNTTVPPDLEEGHSLTPGRAQLLWSPWSPLGGQETCSSRWVGPQASYSTVATSRNPLSTPHWVEFEPEE</sequence>
<dbReference type="InParanoid" id="L9KMF1"/>
<reference evidence="3" key="2">
    <citation type="journal article" date="2013" name="Nat. Commun.">
        <title>Genome of the Chinese tree shrew.</title>
        <authorList>
            <person name="Fan Y."/>
            <person name="Huang Z.Y."/>
            <person name="Cao C.C."/>
            <person name="Chen C.S."/>
            <person name="Chen Y.X."/>
            <person name="Fan D.D."/>
            <person name="He J."/>
            <person name="Hou H.L."/>
            <person name="Hu L."/>
            <person name="Hu X.T."/>
            <person name="Jiang X.T."/>
            <person name="Lai R."/>
            <person name="Lang Y.S."/>
            <person name="Liang B."/>
            <person name="Liao S.G."/>
            <person name="Mu D."/>
            <person name="Ma Y.Y."/>
            <person name="Niu Y.Y."/>
            <person name="Sun X.Q."/>
            <person name="Xia J.Q."/>
            <person name="Xiao J."/>
            <person name="Xiong Z.Q."/>
            <person name="Xu L."/>
            <person name="Yang L."/>
            <person name="Zhang Y."/>
            <person name="Zhao W."/>
            <person name="Zhao X.D."/>
            <person name="Zheng Y.T."/>
            <person name="Zhou J.M."/>
            <person name="Zhu Y.B."/>
            <person name="Zhang G.J."/>
            <person name="Wang J."/>
            <person name="Yao Y.G."/>
        </authorList>
    </citation>
    <scope>NUCLEOTIDE SEQUENCE [LARGE SCALE GENOMIC DNA]</scope>
</reference>
<evidence type="ECO:0000313" key="2">
    <source>
        <dbReference type="EMBL" id="ELW63659.1"/>
    </source>
</evidence>
<dbReference type="Pfam" id="PF15142">
    <property type="entry name" value="INCA1"/>
    <property type="match status" value="2"/>
</dbReference>
<dbReference type="GO" id="GO:0008285">
    <property type="term" value="P:negative regulation of cell population proliferation"/>
    <property type="evidence" value="ECO:0007669"/>
    <property type="project" value="TreeGrafter"/>
</dbReference>
<dbReference type="GO" id="GO:0030332">
    <property type="term" value="F:cyclin binding"/>
    <property type="evidence" value="ECO:0007669"/>
    <property type="project" value="TreeGrafter"/>
</dbReference>
<reference evidence="3" key="1">
    <citation type="submission" date="2012-07" db="EMBL/GenBank/DDBJ databases">
        <title>Genome of the Chinese tree shrew, a rising model animal genetically related to primates.</title>
        <authorList>
            <person name="Zhang G."/>
            <person name="Fan Y."/>
            <person name="Yao Y."/>
            <person name="Huang Z."/>
        </authorList>
    </citation>
    <scope>NUCLEOTIDE SEQUENCE [LARGE SCALE GENOMIC DNA]</scope>
</reference>
<dbReference type="FunCoup" id="L9KMF1">
    <property type="interactions" value="586"/>
</dbReference>
<feature type="region of interest" description="Disordered" evidence="1">
    <location>
        <begin position="62"/>
        <end position="98"/>
    </location>
</feature>